<dbReference type="GO" id="GO:0015109">
    <property type="term" value="F:chromate transmembrane transporter activity"/>
    <property type="evidence" value="ECO:0007669"/>
    <property type="project" value="InterPro"/>
</dbReference>
<dbReference type="PANTHER" id="PTHR43663:SF1">
    <property type="entry name" value="CHROMATE TRANSPORTER"/>
    <property type="match status" value="1"/>
</dbReference>
<evidence type="ECO:0000256" key="2">
    <source>
        <dbReference type="ARBA" id="ARBA00005262"/>
    </source>
</evidence>
<dbReference type="InterPro" id="IPR003370">
    <property type="entry name" value="Chromate_transpt"/>
</dbReference>
<dbReference type="Pfam" id="PF02417">
    <property type="entry name" value="Chromate_transp"/>
    <property type="match status" value="1"/>
</dbReference>
<reference evidence="8" key="1">
    <citation type="journal article" date="2014" name="Int. J. Syst. Evol. Microbiol.">
        <title>Complete genome sequence of Corynebacterium casei LMG S-19264T (=DSM 44701T), isolated from a smear-ripened cheese.</title>
        <authorList>
            <consortium name="US DOE Joint Genome Institute (JGI-PGF)"/>
            <person name="Walter F."/>
            <person name="Albersmeier A."/>
            <person name="Kalinowski J."/>
            <person name="Ruckert C."/>
        </authorList>
    </citation>
    <scope>NUCLEOTIDE SEQUENCE</scope>
    <source>
        <strain evidence="8">JCM 17251</strain>
    </source>
</reference>
<reference evidence="8" key="2">
    <citation type="submission" date="2020-09" db="EMBL/GenBank/DDBJ databases">
        <authorList>
            <person name="Sun Q."/>
            <person name="Ohkuma M."/>
        </authorList>
    </citation>
    <scope>NUCLEOTIDE SEQUENCE</scope>
    <source>
        <strain evidence="8">JCM 17251</strain>
    </source>
</reference>
<keyword evidence="9" id="KW-1185">Reference proteome</keyword>
<evidence type="ECO:0000256" key="3">
    <source>
        <dbReference type="ARBA" id="ARBA00022475"/>
    </source>
</evidence>
<proteinExistence type="inferred from homology"/>
<evidence type="ECO:0000256" key="5">
    <source>
        <dbReference type="ARBA" id="ARBA00022989"/>
    </source>
</evidence>
<keyword evidence="6 7" id="KW-0472">Membrane</keyword>
<dbReference type="AlphaFoldDB" id="A0A918D3V0"/>
<evidence type="ECO:0000313" key="8">
    <source>
        <dbReference type="EMBL" id="GGN62557.1"/>
    </source>
</evidence>
<feature type="transmembrane region" description="Helical" evidence="7">
    <location>
        <begin position="135"/>
        <end position="166"/>
    </location>
</feature>
<sequence>MAFFRAGMLGYGGGLSAIPLMQREVVTKFEWMTDEEFADVLALANTLPGPINTKIAGYIGWKIDRWRGMLNALLATILPTLVLMILLLTVLNTYKDRPWVQGMAKGVIPVAGVMIGVLAWDFLRLSKKLMGWLPTVMLTIISLVVMQMLGIHPAILILILIISALLSREKKERRVDGN</sequence>
<evidence type="ECO:0000256" key="4">
    <source>
        <dbReference type="ARBA" id="ARBA00022692"/>
    </source>
</evidence>
<dbReference type="RefSeq" id="WP_188858432.1">
    <property type="nucleotide sequence ID" value="NZ_BMOS01000023.1"/>
</dbReference>
<comment type="similarity">
    <text evidence="2">Belongs to the chromate ion transporter (CHR) (TC 2.A.51) family.</text>
</comment>
<evidence type="ECO:0000256" key="7">
    <source>
        <dbReference type="SAM" id="Phobius"/>
    </source>
</evidence>
<comment type="subcellular location">
    <subcellularLocation>
        <location evidence="1">Cell membrane</location>
        <topology evidence="1">Multi-pass membrane protein</topology>
    </subcellularLocation>
</comment>
<name>A0A918D3V0_9BACI</name>
<dbReference type="EMBL" id="BMOS01000023">
    <property type="protein sequence ID" value="GGN62557.1"/>
    <property type="molecule type" value="Genomic_DNA"/>
</dbReference>
<evidence type="ECO:0000256" key="1">
    <source>
        <dbReference type="ARBA" id="ARBA00004651"/>
    </source>
</evidence>
<accession>A0A918D3V0</accession>
<dbReference type="GO" id="GO:0005886">
    <property type="term" value="C:plasma membrane"/>
    <property type="evidence" value="ECO:0007669"/>
    <property type="project" value="UniProtKB-SubCell"/>
</dbReference>
<comment type="caution">
    <text evidence="8">The sequence shown here is derived from an EMBL/GenBank/DDBJ whole genome shotgun (WGS) entry which is preliminary data.</text>
</comment>
<feature type="transmembrane region" description="Helical" evidence="7">
    <location>
        <begin position="106"/>
        <end position="123"/>
    </location>
</feature>
<gene>
    <name evidence="8" type="primary">ywrA</name>
    <name evidence="8" type="ORF">GCM10007971_28610</name>
</gene>
<keyword evidence="3" id="KW-1003">Cell membrane</keyword>
<evidence type="ECO:0000256" key="6">
    <source>
        <dbReference type="ARBA" id="ARBA00023136"/>
    </source>
</evidence>
<evidence type="ECO:0000313" key="9">
    <source>
        <dbReference type="Proteomes" id="UP000624041"/>
    </source>
</evidence>
<keyword evidence="5 7" id="KW-1133">Transmembrane helix</keyword>
<organism evidence="8 9">
    <name type="scientific">Oceanobacillus indicireducens</name>
    <dbReference type="NCBI Taxonomy" id="1004261"/>
    <lineage>
        <taxon>Bacteria</taxon>
        <taxon>Bacillati</taxon>
        <taxon>Bacillota</taxon>
        <taxon>Bacilli</taxon>
        <taxon>Bacillales</taxon>
        <taxon>Bacillaceae</taxon>
        <taxon>Oceanobacillus</taxon>
    </lineage>
</organism>
<keyword evidence="4 7" id="KW-0812">Transmembrane</keyword>
<dbReference type="InterPro" id="IPR052518">
    <property type="entry name" value="CHR_Transporter"/>
</dbReference>
<feature type="transmembrane region" description="Helical" evidence="7">
    <location>
        <begin position="72"/>
        <end position="94"/>
    </location>
</feature>
<dbReference type="Proteomes" id="UP000624041">
    <property type="component" value="Unassembled WGS sequence"/>
</dbReference>
<dbReference type="PANTHER" id="PTHR43663">
    <property type="entry name" value="CHROMATE TRANSPORT PROTEIN-RELATED"/>
    <property type="match status" value="1"/>
</dbReference>
<protein>
    <submittedName>
        <fullName evidence="8">Transporter YwrA</fullName>
    </submittedName>
</protein>